<evidence type="ECO:0000256" key="1">
    <source>
        <dbReference type="SAM" id="SignalP"/>
    </source>
</evidence>
<dbReference type="Proteomes" id="UP000236569">
    <property type="component" value="Unassembled WGS sequence"/>
</dbReference>
<evidence type="ECO:0000313" key="3">
    <source>
        <dbReference type="Proteomes" id="UP000236569"/>
    </source>
</evidence>
<evidence type="ECO:0000313" key="2">
    <source>
        <dbReference type="EMBL" id="GBF07125.1"/>
    </source>
</evidence>
<reference evidence="3" key="1">
    <citation type="submission" date="2018-01" db="EMBL/GenBank/DDBJ databases">
        <title>Draft Genome Sequence of the Radioresistant Bacterium Deinococcus aerius TR0125, Isolated from the Higher Atmosphere above Japan.</title>
        <authorList>
            <person name="Satoh K."/>
            <person name="Arai H."/>
            <person name="Sanzen T."/>
            <person name="Kawaguchi Y."/>
            <person name="Hayashi H."/>
            <person name="Yokobori S."/>
            <person name="Yamagishi A."/>
            <person name="Oono Y."/>
            <person name="Narumi I."/>
        </authorList>
    </citation>
    <scope>NUCLEOTIDE SEQUENCE [LARGE SCALE GENOMIC DNA]</scope>
    <source>
        <strain evidence="3">TR0125</strain>
    </source>
</reference>
<dbReference type="OrthoDB" id="61442at2"/>
<evidence type="ECO:0008006" key="4">
    <source>
        <dbReference type="Google" id="ProtNLM"/>
    </source>
</evidence>
<gene>
    <name evidence="2" type="ORF">DAERI_120118</name>
</gene>
<accession>A0A2I9E0S5</accession>
<dbReference type="AlphaFoldDB" id="A0A2I9E0S5"/>
<proteinExistence type="predicted"/>
<name>A0A2I9E0S5_9DEIO</name>
<dbReference type="RefSeq" id="WP_103130459.1">
    <property type="nucleotide sequence ID" value="NZ_BFAG01000012.1"/>
</dbReference>
<keyword evidence="3" id="KW-1185">Reference proteome</keyword>
<organism evidence="2 3">
    <name type="scientific">Deinococcus aerius</name>
    <dbReference type="NCBI Taxonomy" id="200253"/>
    <lineage>
        <taxon>Bacteria</taxon>
        <taxon>Thermotogati</taxon>
        <taxon>Deinococcota</taxon>
        <taxon>Deinococci</taxon>
        <taxon>Deinococcales</taxon>
        <taxon>Deinococcaceae</taxon>
        <taxon>Deinococcus</taxon>
    </lineage>
</organism>
<dbReference type="PROSITE" id="PS51257">
    <property type="entry name" value="PROKAR_LIPOPROTEIN"/>
    <property type="match status" value="1"/>
</dbReference>
<protein>
    <recommendedName>
        <fullName evidence="4">Lipoprotein</fullName>
    </recommendedName>
</protein>
<sequence>MNLKNVRSGALLGLSALLLAACGPQNGIVTPNPDALTQPPALTVGKATELQNVPAVLERASGTLASMLNPASPDFDPDLKVLFQLMGVRGSSVPNASTNPLGLGHDLTRMLTRQGTIRPLDSSATPVTQQNPLPTGTYTLDAAGNVSSSKEPTTGYVMRNLAEGTTFAVNWREGGAATVWVEYTQAGPYMVRIRQELPTRASATFTKEGRKLAAAGFSLTPGACLGTAGPEALSLNAWAGREQNPPASLGLQYGWTDTGISLKANASYRTRTYSAGAALDLDIRGTTANRCTPASLSFTPTRADFGASASVPGDAVEASLGLRKLNNLVISGAELKTPSPFARVTGDLSASVTHNAQPMLTAFGPLADGADMDLLPGDAVVVRYVQNGKLVETNLAGALKKFFR</sequence>
<keyword evidence="1" id="KW-0732">Signal</keyword>
<feature type="chain" id="PRO_5014465682" description="Lipoprotein" evidence="1">
    <location>
        <begin position="21"/>
        <end position="404"/>
    </location>
</feature>
<feature type="signal peptide" evidence="1">
    <location>
        <begin position="1"/>
        <end position="20"/>
    </location>
</feature>
<dbReference type="EMBL" id="BFAG01000012">
    <property type="protein sequence ID" value="GBF07125.1"/>
    <property type="molecule type" value="Genomic_DNA"/>
</dbReference>
<comment type="caution">
    <text evidence="2">The sequence shown here is derived from an EMBL/GenBank/DDBJ whole genome shotgun (WGS) entry which is preliminary data.</text>
</comment>